<name>A0A011PLH1_9PROT</name>
<dbReference type="EMBL" id="JFAX01000012">
    <property type="protein sequence ID" value="EXI67159.1"/>
    <property type="molecule type" value="Genomic_DNA"/>
</dbReference>
<gene>
    <name evidence="1" type="ORF">AW08_02261</name>
</gene>
<keyword evidence="2" id="KW-1185">Reference proteome</keyword>
<sequence>MGKVAGSFVIILNIVRVLSVDEIALLAQVAGPDANGTAAPARSPTSPGA</sequence>
<organism evidence="1 2">
    <name type="scientific">Candidatus Accumulibacter adjunctus</name>
    <dbReference type="NCBI Taxonomy" id="1454001"/>
    <lineage>
        <taxon>Bacteria</taxon>
        <taxon>Pseudomonadati</taxon>
        <taxon>Pseudomonadota</taxon>
        <taxon>Betaproteobacteria</taxon>
        <taxon>Candidatus Accumulibacter</taxon>
    </lineage>
</organism>
<reference evidence="1" key="1">
    <citation type="submission" date="2014-02" db="EMBL/GenBank/DDBJ databases">
        <title>Expanding our view of genomic diversity in Candidatus Accumulibacter clades.</title>
        <authorList>
            <person name="Skennerton C.T."/>
            <person name="Barr J.J."/>
            <person name="Slater F.R."/>
            <person name="Bond P.L."/>
            <person name="Tyson G.W."/>
        </authorList>
    </citation>
    <scope>NUCLEOTIDE SEQUENCE [LARGE SCALE GENOMIC DNA]</scope>
</reference>
<dbReference type="Proteomes" id="UP000020218">
    <property type="component" value="Unassembled WGS sequence"/>
</dbReference>
<dbReference type="PATRIC" id="fig|1454001.3.peg.2362"/>
<protein>
    <submittedName>
        <fullName evidence="1">Uncharacterized protein</fullName>
    </submittedName>
</protein>
<evidence type="ECO:0000313" key="1">
    <source>
        <dbReference type="EMBL" id="EXI67159.1"/>
    </source>
</evidence>
<evidence type="ECO:0000313" key="2">
    <source>
        <dbReference type="Proteomes" id="UP000020218"/>
    </source>
</evidence>
<proteinExistence type="predicted"/>
<accession>A0A011PLH1</accession>
<comment type="caution">
    <text evidence="1">The sequence shown here is derived from an EMBL/GenBank/DDBJ whole genome shotgun (WGS) entry which is preliminary data.</text>
</comment>
<dbReference type="AlphaFoldDB" id="A0A011PLH1"/>